<feature type="compositionally biased region" description="Polar residues" evidence="1">
    <location>
        <begin position="9"/>
        <end position="68"/>
    </location>
</feature>
<feature type="transmembrane region" description="Helical" evidence="2">
    <location>
        <begin position="132"/>
        <end position="151"/>
    </location>
</feature>
<reference evidence="4" key="2">
    <citation type="journal article" date="2021" name="PeerJ">
        <title>Extensive microbial diversity within the chicken gut microbiome revealed by metagenomics and culture.</title>
        <authorList>
            <person name="Gilroy R."/>
            <person name="Ravi A."/>
            <person name="Getino M."/>
            <person name="Pursley I."/>
            <person name="Horton D.L."/>
            <person name="Alikhan N.F."/>
            <person name="Baker D."/>
            <person name="Gharbi K."/>
            <person name="Hall N."/>
            <person name="Watson M."/>
            <person name="Adriaenssens E.M."/>
            <person name="Foster-Nyarko E."/>
            <person name="Jarju S."/>
            <person name="Secka A."/>
            <person name="Antonio M."/>
            <person name="Oren A."/>
            <person name="Chaudhuri R.R."/>
            <person name="La Ragione R."/>
            <person name="Hildebrand F."/>
            <person name="Pallen M.J."/>
        </authorList>
    </citation>
    <scope>NUCLEOTIDE SEQUENCE</scope>
    <source>
        <strain evidence="4">ChiSjej1B19-3389</strain>
    </source>
</reference>
<evidence type="ECO:0000256" key="2">
    <source>
        <dbReference type="SAM" id="Phobius"/>
    </source>
</evidence>
<name>A0A9D0ZGA3_9FIRM</name>
<evidence type="ECO:0000259" key="3">
    <source>
        <dbReference type="Pfam" id="PF13240"/>
    </source>
</evidence>
<gene>
    <name evidence="4" type="ORF">IAD32_01760</name>
</gene>
<feature type="region of interest" description="Disordered" evidence="1">
    <location>
        <begin position="1"/>
        <end position="90"/>
    </location>
</feature>
<keyword evidence="2" id="KW-0812">Transmembrane</keyword>
<dbReference type="EMBL" id="DVFW01000013">
    <property type="protein sequence ID" value="HIQ79995.1"/>
    <property type="molecule type" value="Genomic_DNA"/>
</dbReference>
<keyword evidence="2" id="KW-1133">Transmembrane helix</keyword>
<proteinExistence type="predicted"/>
<accession>A0A9D0ZGA3</accession>
<comment type="caution">
    <text evidence="4">The sequence shown here is derived from an EMBL/GenBank/DDBJ whole genome shotgun (WGS) entry which is preliminary data.</text>
</comment>
<evidence type="ECO:0000313" key="4">
    <source>
        <dbReference type="EMBL" id="HIQ79995.1"/>
    </source>
</evidence>
<evidence type="ECO:0000256" key="1">
    <source>
        <dbReference type="SAM" id="MobiDB-lite"/>
    </source>
</evidence>
<feature type="domain" description="Zinc-ribbon" evidence="3">
    <location>
        <begin position="4"/>
        <end position="24"/>
    </location>
</feature>
<feature type="transmembrane region" description="Helical" evidence="2">
    <location>
        <begin position="163"/>
        <end position="189"/>
    </location>
</feature>
<organism evidence="4 5">
    <name type="scientific">Candidatus Scatavimonas merdigallinarum</name>
    <dbReference type="NCBI Taxonomy" id="2840914"/>
    <lineage>
        <taxon>Bacteria</taxon>
        <taxon>Bacillati</taxon>
        <taxon>Bacillota</taxon>
        <taxon>Clostridia</taxon>
        <taxon>Eubacteriales</taxon>
        <taxon>Oscillospiraceae</taxon>
        <taxon>Oscillospiraceae incertae sedis</taxon>
        <taxon>Candidatus Scatavimonas</taxon>
    </lineage>
</organism>
<evidence type="ECO:0000313" key="5">
    <source>
        <dbReference type="Proteomes" id="UP000886787"/>
    </source>
</evidence>
<dbReference type="Pfam" id="PF13240">
    <property type="entry name" value="Zn_Ribbon_1"/>
    <property type="match status" value="1"/>
</dbReference>
<feature type="transmembrane region" description="Helical" evidence="2">
    <location>
        <begin position="195"/>
        <end position="222"/>
    </location>
</feature>
<dbReference type="AlphaFoldDB" id="A0A9D0ZGA3"/>
<dbReference type="Proteomes" id="UP000886787">
    <property type="component" value="Unassembled WGS sequence"/>
</dbReference>
<sequence length="244" mass="26606">MKSCPKCNAQVNDTTKFCPSCGTQIPQPVTASAQQPASFPGTKSTQQVNAQTQASQHATYQQPSGNQRPPQNGTGPTPVTPPPYYTSTQQTAGQDAFKNGVNSAVDKTKNFFFNTTDESTLHDQEDVAQNKVLALVSYLHYFFFIPMIIKPQSRYLRFHGNQGLTLFLCSLALAIVHAVLCTLFGLFAFAGPAGAIASIFLVCLFSVIIYGSILLWTILGIYNAVTGKAKELPLIGRFRLLKEF</sequence>
<dbReference type="InterPro" id="IPR026870">
    <property type="entry name" value="Zinc_ribbon_dom"/>
</dbReference>
<keyword evidence="2" id="KW-0472">Membrane</keyword>
<reference evidence="4" key="1">
    <citation type="submission" date="2020-10" db="EMBL/GenBank/DDBJ databases">
        <authorList>
            <person name="Gilroy R."/>
        </authorList>
    </citation>
    <scope>NUCLEOTIDE SEQUENCE</scope>
    <source>
        <strain evidence="4">ChiSjej1B19-3389</strain>
    </source>
</reference>
<protein>
    <submittedName>
        <fullName evidence="4">Zinc-ribbon domain-containing protein</fullName>
    </submittedName>
</protein>